<keyword evidence="11" id="KW-0805">Transcription regulation</keyword>
<dbReference type="PROSITE" id="PS52014">
    <property type="entry name" value="SAMD1_WH"/>
    <property type="match status" value="1"/>
</dbReference>
<keyword evidence="7 14" id="KW-0863">Zinc-finger</keyword>
<evidence type="ECO:0000256" key="7">
    <source>
        <dbReference type="ARBA" id="ARBA00022771"/>
    </source>
</evidence>
<evidence type="ECO:0000259" key="17">
    <source>
        <dbReference type="PROSITE" id="PS50105"/>
    </source>
</evidence>
<evidence type="ECO:0000256" key="6">
    <source>
        <dbReference type="ARBA" id="ARBA00022737"/>
    </source>
</evidence>
<dbReference type="PANTHER" id="PTHR12247:SF139">
    <property type="entry name" value="ATHERIN-RELATED"/>
    <property type="match status" value="1"/>
</dbReference>
<keyword evidence="2" id="KW-0678">Repressor</keyword>
<name>C3YIJ3_BRAFL</name>
<dbReference type="eggNOG" id="KOG2747">
    <property type="taxonomic scope" value="Eukaryota"/>
</dbReference>
<keyword evidence="6" id="KW-0677">Repeat</keyword>
<evidence type="ECO:0000256" key="4">
    <source>
        <dbReference type="ARBA" id="ARBA00022553"/>
    </source>
</evidence>
<evidence type="ECO:0000256" key="12">
    <source>
        <dbReference type="ARBA" id="ARBA00023163"/>
    </source>
</evidence>
<dbReference type="InterPro" id="IPR001660">
    <property type="entry name" value="SAM"/>
</dbReference>
<dbReference type="STRING" id="7739.C3YIJ3"/>
<feature type="domain" description="PHD-type" evidence="16">
    <location>
        <begin position="283"/>
        <end position="333"/>
    </location>
</feature>
<dbReference type="OMA" id="HTHEDAT"/>
<dbReference type="InterPro" id="IPR013761">
    <property type="entry name" value="SAM/pointed_sf"/>
</dbReference>
<evidence type="ECO:0000256" key="13">
    <source>
        <dbReference type="ARBA" id="ARBA00023242"/>
    </source>
</evidence>
<feature type="region of interest" description="Disordered" evidence="15">
    <location>
        <begin position="364"/>
        <end position="388"/>
    </location>
</feature>
<dbReference type="GO" id="GO:0003682">
    <property type="term" value="F:chromatin binding"/>
    <property type="evidence" value="ECO:0000318"/>
    <property type="project" value="GO_Central"/>
</dbReference>
<evidence type="ECO:0000256" key="15">
    <source>
        <dbReference type="SAM" id="MobiDB-lite"/>
    </source>
</evidence>
<dbReference type="GO" id="GO:0006325">
    <property type="term" value="P:chromatin organization"/>
    <property type="evidence" value="ECO:0007669"/>
    <property type="project" value="UniProtKB-KW"/>
</dbReference>
<dbReference type="Pfam" id="PF00628">
    <property type="entry name" value="PHD"/>
    <property type="match status" value="2"/>
</dbReference>
<evidence type="ECO:0000256" key="3">
    <source>
        <dbReference type="ARBA" id="ARBA00022499"/>
    </source>
</evidence>
<keyword evidence="10" id="KW-0156">Chromatin regulator</keyword>
<dbReference type="Gene3D" id="3.30.40.10">
    <property type="entry name" value="Zinc/RING finger domain, C3HC4 (zinc finger)"/>
    <property type="match status" value="1"/>
</dbReference>
<proteinExistence type="predicted"/>
<dbReference type="KEGG" id="bfo:118431328"/>
<keyword evidence="9" id="KW-0832">Ubl conjugation</keyword>
<dbReference type="FunFam" id="3.30.40.10:FF:000005">
    <property type="entry name" value="zinc finger protein isoform X1"/>
    <property type="match status" value="1"/>
</dbReference>
<dbReference type="Proteomes" id="UP000001554">
    <property type="component" value="Chromosome 15"/>
</dbReference>
<evidence type="ECO:0000256" key="5">
    <source>
        <dbReference type="ARBA" id="ARBA00022723"/>
    </source>
</evidence>
<evidence type="ECO:0000313" key="19">
    <source>
        <dbReference type="EMBL" id="EEN59926.1"/>
    </source>
</evidence>
<feature type="region of interest" description="Disordered" evidence="15">
    <location>
        <begin position="207"/>
        <end position="226"/>
    </location>
</feature>
<evidence type="ECO:0000256" key="8">
    <source>
        <dbReference type="ARBA" id="ARBA00022833"/>
    </source>
</evidence>
<dbReference type="InterPro" id="IPR019787">
    <property type="entry name" value="Znf_PHD-finger"/>
</dbReference>
<keyword evidence="13" id="KW-0539">Nucleus</keyword>
<feature type="compositionally biased region" description="Basic and acidic residues" evidence="15">
    <location>
        <begin position="364"/>
        <end position="376"/>
    </location>
</feature>
<dbReference type="InterPro" id="IPR011011">
    <property type="entry name" value="Znf_FYVE_PHD"/>
</dbReference>
<evidence type="ECO:0000256" key="10">
    <source>
        <dbReference type="ARBA" id="ARBA00022853"/>
    </source>
</evidence>
<dbReference type="GO" id="GO:0045892">
    <property type="term" value="P:negative regulation of DNA-templated transcription"/>
    <property type="evidence" value="ECO:0000318"/>
    <property type="project" value="GO_Central"/>
</dbReference>
<evidence type="ECO:0000256" key="9">
    <source>
        <dbReference type="ARBA" id="ARBA00022843"/>
    </source>
</evidence>
<dbReference type="SMART" id="SM00249">
    <property type="entry name" value="PHD"/>
    <property type="match status" value="2"/>
</dbReference>
<keyword evidence="3" id="KW-1017">Isopeptide bond</keyword>
<dbReference type="InterPro" id="IPR001965">
    <property type="entry name" value="Znf_PHD"/>
</dbReference>
<dbReference type="SMART" id="SM00454">
    <property type="entry name" value="SAM"/>
    <property type="match status" value="1"/>
</dbReference>
<dbReference type="GeneID" id="118431328"/>
<evidence type="ECO:0000313" key="20">
    <source>
        <dbReference type="Proteomes" id="UP000001554"/>
    </source>
</evidence>
<dbReference type="Pfam" id="PF21524">
    <property type="entry name" value="SAMD1_WH"/>
    <property type="match status" value="1"/>
</dbReference>
<evidence type="ECO:0000256" key="11">
    <source>
        <dbReference type="ARBA" id="ARBA00023015"/>
    </source>
</evidence>
<evidence type="ECO:0000256" key="14">
    <source>
        <dbReference type="PROSITE-ProRule" id="PRU00146"/>
    </source>
</evidence>
<reference evidence="20" key="2">
    <citation type="journal article" date="2020" name="Nat. Ecol. Evol.">
        <title>Deeply conserved synteny resolves early events in vertebrate evolution.</title>
        <authorList>
            <person name="Simakov O."/>
            <person name="Marletaz F."/>
            <person name="Yue J.X."/>
            <person name="O'Connell B."/>
            <person name="Jenkins J."/>
            <person name="Brandt A."/>
            <person name="Calef R."/>
            <person name="Tung C.H."/>
            <person name="Huang T.K."/>
            <person name="Schmutz J."/>
            <person name="Satoh N."/>
            <person name="Yu J.K."/>
            <person name="Putnam N.H."/>
            <person name="Green R.E."/>
            <person name="Rokhsar D.S."/>
        </authorList>
    </citation>
    <scope>NUCLEOTIDE SEQUENCE [LARGE SCALE GENOMIC DNA]</scope>
    <source>
        <strain evidence="20">S238N-H82</strain>
    </source>
</reference>
<evidence type="ECO:0000259" key="18">
    <source>
        <dbReference type="PROSITE" id="PS52014"/>
    </source>
</evidence>
<feature type="domain" description="SAMD1-like winged helix (WH)" evidence="18">
    <location>
        <begin position="1"/>
        <end position="74"/>
    </location>
</feature>
<dbReference type="RefSeq" id="XP_035698342.1">
    <property type="nucleotide sequence ID" value="XM_035842449.1"/>
</dbReference>
<dbReference type="GO" id="GO:0008270">
    <property type="term" value="F:zinc ion binding"/>
    <property type="evidence" value="ECO:0007669"/>
    <property type="project" value="UniProtKB-KW"/>
</dbReference>
<reference evidence="21" key="3">
    <citation type="submission" date="2025-04" db="UniProtKB">
        <authorList>
            <consortium name="RefSeq"/>
        </authorList>
    </citation>
    <scope>IDENTIFICATION</scope>
    <source>
        <strain evidence="21">S238N-H82</strain>
        <tissue evidence="21">Testes</tissue>
    </source>
</reference>
<gene>
    <name evidence="21" type="primary">LOC118431328</name>
    <name evidence="19" type="ORF">BRAFLDRAFT_131253</name>
</gene>
<dbReference type="InParanoid" id="C3YIJ3"/>
<dbReference type="AlphaFoldDB" id="C3YIJ3"/>
<dbReference type="InterPro" id="IPR048589">
    <property type="entry name" value="SAMD1-like_WH"/>
</dbReference>
<dbReference type="EMBL" id="GG666515">
    <property type="protein sequence ID" value="EEN59926.1"/>
    <property type="molecule type" value="Genomic_DNA"/>
</dbReference>
<dbReference type="GO" id="GO:0003677">
    <property type="term" value="F:DNA binding"/>
    <property type="evidence" value="ECO:0007669"/>
    <property type="project" value="InterPro"/>
</dbReference>
<dbReference type="OrthoDB" id="10004495at2759"/>
<evidence type="ECO:0000313" key="21">
    <source>
        <dbReference type="RefSeq" id="XP_035698342.1"/>
    </source>
</evidence>
<dbReference type="PANTHER" id="PTHR12247">
    <property type="entry name" value="POLYCOMB GROUP PROTEIN"/>
    <property type="match status" value="1"/>
</dbReference>
<dbReference type="GO" id="GO:0042393">
    <property type="term" value="F:histone binding"/>
    <property type="evidence" value="ECO:0000318"/>
    <property type="project" value="GO_Central"/>
</dbReference>
<dbReference type="Gene3D" id="1.10.150.50">
    <property type="entry name" value="Transcription Factor, Ets-1"/>
    <property type="match status" value="1"/>
</dbReference>
<protein>
    <submittedName>
        <fullName evidence="21">Histone acetyltransferase KAT6B-like</fullName>
    </submittedName>
</protein>
<dbReference type="CDD" id="cd15527">
    <property type="entry name" value="PHD2_KAT6A_6B"/>
    <property type="match status" value="1"/>
</dbReference>
<sequence length="479" mass="52773">MSAPKYTEWILETIDSLRKRKARPDVDRICHMVERRHGVKSAEIAADLERLVDADIVIKVEYKGSTSYRNAAKWKKSHLSGVQLNSQRASHKVLAAVRGLFAVGPGGSRATTGGSEGEEAGSSSTRVATQGVTPTDIENYLRQEDSNTNLTGEHLLTVLQREVEAARLLRSRTGEYVLPGGQKPASSPKKTSPAGAAAPARFTKRKRIKKTHGPDFEQEPLVKSPSDPRCDYCLLTSECNRSGEEEDLLICKDCNAKAHPSCMRYSADLARRSRMSPWQCIDCKTCYICDDSGDAETLLFCDACDKGYHMACHEPAVTHKPLGKWVCQRCKDDMGMEIDEELMDTAEIGPHKSPPQLFNGMVERKQTKQTSGDRKSPTVATPTQPESACLPEQSASVMEAQQKKKPVAAAWAIPDVVGFIKDVGFEKEAEAFQEQEIDGPAFLLLKRSDVLTGMSIKLGPALKIYNHVMKVQTNTHPSL</sequence>
<keyword evidence="4" id="KW-0597">Phosphoprotein</keyword>
<keyword evidence="12" id="KW-0804">Transcription</keyword>
<dbReference type="InterPro" id="IPR050548">
    <property type="entry name" value="PcG_chromatin_remod_factors"/>
</dbReference>
<dbReference type="GO" id="GO:0005634">
    <property type="term" value="C:nucleus"/>
    <property type="evidence" value="ECO:0000318"/>
    <property type="project" value="GO_Central"/>
</dbReference>
<dbReference type="SUPFAM" id="SSF47769">
    <property type="entry name" value="SAM/Pointed domain"/>
    <property type="match status" value="1"/>
</dbReference>
<comment type="subcellular location">
    <subcellularLocation>
        <location evidence="1">Nucleus</location>
    </subcellularLocation>
</comment>
<keyword evidence="5" id="KW-0479">Metal-binding</keyword>
<dbReference type="PROSITE" id="PS50105">
    <property type="entry name" value="SAM_DOMAIN"/>
    <property type="match status" value="1"/>
</dbReference>
<feature type="domain" description="SAM" evidence="17">
    <location>
        <begin position="411"/>
        <end position="459"/>
    </location>
</feature>
<feature type="region of interest" description="Disordered" evidence="15">
    <location>
        <begin position="176"/>
        <end position="201"/>
    </location>
</feature>
<dbReference type="InterPro" id="IPR013083">
    <property type="entry name" value="Znf_RING/FYVE/PHD"/>
</dbReference>
<dbReference type="Pfam" id="PF00536">
    <property type="entry name" value="SAM_1"/>
    <property type="match status" value="1"/>
</dbReference>
<keyword evidence="8" id="KW-0862">Zinc</keyword>
<feature type="domain" description="PHD-type" evidence="16">
    <location>
        <begin position="227"/>
        <end position="286"/>
    </location>
</feature>
<organism>
    <name type="scientific">Branchiostoma floridae</name>
    <name type="common">Florida lancelet</name>
    <name type="synonym">Amphioxus</name>
    <dbReference type="NCBI Taxonomy" id="7739"/>
    <lineage>
        <taxon>Eukaryota</taxon>
        <taxon>Metazoa</taxon>
        <taxon>Chordata</taxon>
        <taxon>Cephalochordata</taxon>
        <taxon>Leptocardii</taxon>
        <taxon>Amphioxiformes</taxon>
        <taxon>Branchiostomatidae</taxon>
        <taxon>Branchiostoma</taxon>
    </lineage>
</organism>
<dbReference type="CDD" id="cd09583">
    <property type="entry name" value="SAM_Atherin-like"/>
    <property type="match status" value="1"/>
</dbReference>
<keyword evidence="20" id="KW-1185">Reference proteome</keyword>
<feature type="region of interest" description="Disordered" evidence="15">
    <location>
        <begin position="105"/>
        <end position="133"/>
    </location>
</feature>
<dbReference type="PROSITE" id="PS50016">
    <property type="entry name" value="ZF_PHD_2"/>
    <property type="match status" value="2"/>
</dbReference>
<accession>C3YIJ3</accession>
<evidence type="ECO:0000256" key="1">
    <source>
        <dbReference type="ARBA" id="ARBA00004123"/>
    </source>
</evidence>
<evidence type="ECO:0000259" key="16">
    <source>
        <dbReference type="PROSITE" id="PS50016"/>
    </source>
</evidence>
<dbReference type="SUPFAM" id="SSF57903">
    <property type="entry name" value="FYVE/PHD zinc finger"/>
    <property type="match status" value="2"/>
</dbReference>
<evidence type="ECO:0000256" key="2">
    <source>
        <dbReference type="ARBA" id="ARBA00022491"/>
    </source>
</evidence>
<reference evidence="19" key="1">
    <citation type="journal article" date="2008" name="Nature">
        <title>The amphioxus genome and the evolution of the chordate karyotype.</title>
        <authorList>
            <consortium name="US DOE Joint Genome Institute (JGI-PGF)"/>
            <person name="Putnam N.H."/>
            <person name="Butts T."/>
            <person name="Ferrier D.E.K."/>
            <person name="Furlong R.F."/>
            <person name="Hellsten U."/>
            <person name="Kawashima T."/>
            <person name="Robinson-Rechavi M."/>
            <person name="Shoguchi E."/>
            <person name="Terry A."/>
            <person name="Yu J.-K."/>
            <person name="Benito-Gutierrez E.L."/>
            <person name="Dubchak I."/>
            <person name="Garcia-Fernandez J."/>
            <person name="Gibson-Brown J.J."/>
            <person name="Grigoriev I.V."/>
            <person name="Horton A.C."/>
            <person name="de Jong P.J."/>
            <person name="Jurka J."/>
            <person name="Kapitonov V.V."/>
            <person name="Kohara Y."/>
            <person name="Kuroki Y."/>
            <person name="Lindquist E."/>
            <person name="Lucas S."/>
            <person name="Osoegawa K."/>
            <person name="Pennacchio L.A."/>
            <person name="Salamov A.A."/>
            <person name="Satou Y."/>
            <person name="Sauka-Spengler T."/>
            <person name="Schmutz J."/>
            <person name="Shin-I T."/>
            <person name="Toyoda A."/>
            <person name="Bronner-Fraser M."/>
            <person name="Fujiyama A."/>
            <person name="Holland L.Z."/>
            <person name="Holland P.W.H."/>
            <person name="Satoh N."/>
            <person name="Rokhsar D.S."/>
        </authorList>
    </citation>
    <scope>NUCLEOTIDE SEQUENCE [LARGE SCALE GENOMIC DNA]</scope>
    <source>
        <strain evidence="19">S238N-H82</strain>
        <tissue evidence="19">Testes</tissue>
    </source>
</reference>